<name>A0A8D2LS35_VARKO</name>
<evidence type="ECO:0000256" key="1">
    <source>
        <dbReference type="ARBA" id="ARBA00004308"/>
    </source>
</evidence>
<protein>
    <submittedName>
        <fullName evidence="8">Uncharacterized protein</fullName>
    </submittedName>
</protein>
<evidence type="ECO:0000313" key="9">
    <source>
        <dbReference type="Proteomes" id="UP000694545"/>
    </source>
</evidence>
<feature type="domain" description="JMY/WHAMM N-terminal" evidence="7">
    <location>
        <begin position="9"/>
        <end position="166"/>
    </location>
</feature>
<dbReference type="GO" id="GO:0006888">
    <property type="term" value="P:endoplasmic reticulum to Golgi vesicle-mediated transport"/>
    <property type="evidence" value="ECO:0007669"/>
    <property type="project" value="TreeGrafter"/>
</dbReference>
<keyword evidence="4" id="KW-0175">Coiled coil</keyword>
<dbReference type="Pfam" id="PF15920">
    <property type="entry name" value="WHAMM-JMY_N"/>
    <property type="match status" value="1"/>
</dbReference>
<dbReference type="PANTHER" id="PTHR23330">
    <property type="entry name" value="P300 TRANSCRIPTIONAL COFACTOR JMY-RELATED"/>
    <property type="match status" value="1"/>
</dbReference>
<dbReference type="GO" id="GO:0034314">
    <property type="term" value="P:Arp2/3 complex-mediated actin nucleation"/>
    <property type="evidence" value="ECO:0007669"/>
    <property type="project" value="TreeGrafter"/>
</dbReference>
<sequence length="288" mass="33190">MDEEEAQPDSLDGWVAIRENLFGLPEPPHKLRFLVAWNAIESKFALTCHNRTLQEQAGDAERDGGEQRLSWAGLYSPQALQGIHRQLAALSPPLEPYFPELPPALTGPSGLWALLFPRCPVLEEAELEALCRRLESYLGWALEVCGRKVLLDTLFTQDQEEEDEYFENLHEFRRKALKARLTCAKEALRRVLHQHEDADKLVALLELYEEEDEAYWELVTVATGFYQYLLQPFRDMRELATLYRLEILVGFSFQGFGFSWKILQSVSINEVLNDGHKNLDFFSWGKNS</sequence>
<dbReference type="Ensembl" id="ENSVKKT00000027454.1">
    <property type="protein sequence ID" value="ENSVKKP00000026798.1"/>
    <property type="gene ID" value="ENSVKKG00000017472.1"/>
</dbReference>
<organism evidence="8 9">
    <name type="scientific">Varanus komodoensis</name>
    <name type="common">Komodo dragon</name>
    <dbReference type="NCBI Taxonomy" id="61221"/>
    <lineage>
        <taxon>Eukaryota</taxon>
        <taxon>Metazoa</taxon>
        <taxon>Chordata</taxon>
        <taxon>Craniata</taxon>
        <taxon>Vertebrata</taxon>
        <taxon>Euteleostomi</taxon>
        <taxon>Lepidosauria</taxon>
        <taxon>Squamata</taxon>
        <taxon>Bifurcata</taxon>
        <taxon>Unidentata</taxon>
        <taxon>Episquamata</taxon>
        <taxon>Toxicofera</taxon>
        <taxon>Anguimorpha</taxon>
        <taxon>Paleoanguimorpha</taxon>
        <taxon>Varanoidea</taxon>
        <taxon>Varanidae</taxon>
        <taxon>Varanus</taxon>
    </lineage>
</organism>
<evidence type="ECO:0000259" key="6">
    <source>
        <dbReference type="Pfam" id="PF15871"/>
    </source>
</evidence>
<dbReference type="InterPro" id="IPR031808">
    <property type="entry name" value="JMY/WHAMM_N"/>
</dbReference>
<dbReference type="GO" id="GO:0033116">
    <property type="term" value="C:endoplasmic reticulum-Golgi intermediate compartment membrane"/>
    <property type="evidence" value="ECO:0007669"/>
    <property type="project" value="TreeGrafter"/>
</dbReference>
<dbReference type="InterPro" id="IPR031738">
    <property type="entry name" value="JMY/WHAMM"/>
</dbReference>
<dbReference type="OMA" id="KFAVICH"/>
<evidence type="ECO:0000313" key="8">
    <source>
        <dbReference type="Ensembl" id="ENSVKKP00000026798.1"/>
    </source>
</evidence>
<accession>A0A8D2LS35</accession>
<dbReference type="Pfam" id="PF15871">
    <property type="entry name" value="JMY"/>
    <property type="match status" value="1"/>
</dbReference>
<evidence type="ECO:0000256" key="5">
    <source>
        <dbReference type="ARBA" id="ARBA00023203"/>
    </source>
</evidence>
<dbReference type="PANTHER" id="PTHR23330:SF6">
    <property type="entry name" value="WASP HOMOLOG-ASSOCIATED PROTEIN WITH ACTIN, MEMBRANES AND MICROTUBULES"/>
    <property type="match status" value="1"/>
</dbReference>
<reference evidence="8" key="2">
    <citation type="submission" date="2025-09" db="UniProtKB">
        <authorList>
            <consortium name="Ensembl"/>
        </authorList>
    </citation>
    <scope>IDENTIFICATION</scope>
</reference>
<feature type="domain" description="JMY/WHAMM middle" evidence="6">
    <location>
        <begin position="167"/>
        <end position="255"/>
    </location>
</feature>
<dbReference type="Proteomes" id="UP000694545">
    <property type="component" value="Unplaced"/>
</dbReference>
<dbReference type="AlphaFoldDB" id="A0A8D2LS35"/>
<evidence type="ECO:0000256" key="3">
    <source>
        <dbReference type="ARBA" id="ARBA00022490"/>
    </source>
</evidence>
<comment type="subcellular location">
    <subcellularLocation>
        <location evidence="2">Cytoplasm</location>
    </subcellularLocation>
    <subcellularLocation>
        <location evidence="1">Endomembrane system</location>
    </subcellularLocation>
</comment>
<keyword evidence="3" id="KW-0963">Cytoplasm</keyword>
<keyword evidence="5" id="KW-0009">Actin-binding</keyword>
<proteinExistence type="predicted"/>
<reference evidence="8" key="1">
    <citation type="submission" date="2025-08" db="UniProtKB">
        <authorList>
            <consortium name="Ensembl"/>
        </authorList>
    </citation>
    <scope>IDENTIFICATION</scope>
</reference>
<dbReference type="GO" id="GO:0012505">
    <property type="term" value="C:endomembrane system"/>
    <property type="evidence" value="ECO:0007669"/>
    <property type="project" value="UniProtKB-SubCell"/>
</dbReference>
<evidence type="ECO:0000256" key="2">
    <source>
        <dbReference type="ARBA" id="ARBA00004496"/>
    </source>
</evidence>
<dbReference type="GO" id="GO:0003779">
    <property type="term" value="F:actin binding"/>
    <property type="evidence" value="ECO:0007669"/>
    <property type="project" value="UniProtKB-KW"/>
</dbReference>
<evidence type="ECO:0000259" key="7">
    <source>
        <dbReference type="Pfam" id="PF15920"/>
    </source>
</evidence>
<evidence type="ECO:0000256" key="4">
    <source>
        <dbReference type="ARBA" id="ARBA00023054"/>
    </source>
</evidence>
<keyword evidence="9" id="KW-1185">Reference proteome</keyword>
<dbReference type="GO" id="GO:0071933">
    <property type="term" value="F:Arp2/3 complex binding"/>
    <property type="evidence" value="ECO:0007669"/>
    <property type="project" value="TreeGrafter"/>
</dbReference>